<reference evidence="1 2" key="1">
    <citation type="submission" date="2019-07" db="EMBL/GenBank/DDBJ databases">
        <title>Genomic Encyclopedia of Type Strains, Phase IV (KMG-IV): sequencing the most valuable type-strain genomes for metagenomic binning, comparative biology and taxonomic classification.</title>
        <authorList>
            <person name="Goeker M."/>
        </authorList>
    </citation>
    <scope>NUCLEOTIDE SEQUENCE [LARGE SCALE GENOMIC DNA]</scope>
    <source>
        <strain evidence="1 2">SS015</strain>
    </source>
</reference>
<proteinExistence type="predicted"/>
<gene>
    <name evidence="1" type="ORF">EDC39_104119</name>
</gene>
<accession>A0A5D3WL57</accession>
<name>A0A5D3WL57_9BACT</name>
<evidence type="ECO:0000313" key="1">
    <source>
        <dbReference type="EMBL" id="TYO98995.1"/>
    </source>
</evidence>
<dbReference type="AlphaFoldDB" id="A0A5D3WL57"/>
<dbReference type="RefSeq" id="WP_148895459.1">
    <property type="nucleotide sequence ID" value="NZ_VNIB01000004.1"/>
</dbReference>
<dbReference type="EMBL" id="VNIB01000004">
    <property type="protein sequence ID" value="TYO98995.1"/>
    <property type="molecule type" value="Genomic_DNA"/>
</dbReference>
<keyword evidence="2" id="KW-1185">Reference proteome</keyword>
<organism evidence="1 2">
    <name type="scientific">Geothermobacter ehrlichii</name>
    <dbReference type="NCBI Taxonomy" id="213224"/>
    <lineage>
        <taxon>Bacteria</taxon>
        <taxon>Pseudomonadati</taxon>
        <taxon>Thermodesulfobacteriota</taxon>
        <taxon>Desulfuromonadia</taxon>
        <taxon>Desulfuromonadales</taxon>
        <taxon>Geothermobacteraceae</taxon>
        <taxon>Geothermobacter</taxon>
    </lineage>
</organism>
<sequence>MYRFRSFSLPEEDFRPLFAGQAERSGAEFVPGLPVTVVEASPKVEVLTGDRSFGAFARPVCGCSPRSK</sequence>
<dbReference type="Proteomes" id="UP000324159">
    <property type="component" value="Unassembled WGS sequence"/>
</dbReference>
<protein>
    <submittedName>
        <fullName evidence="1">Uncharacterized protein</fullName>
    </submittedName>
</protein>
<evidence type="ECO:0000313" key="2">
    <source>
        <dbReference type="Proteomes" id="UP000324159"/>
    </source>
</evidence>
<comment type="caution">
    <text evidence="1">The sequence shown here is derived from an EMBL/GenBank/DDBJ whole genome shotgun (WGS) entry which is preliminary data.</text>
</comment>